<evidence type="ECO:0000256" key="1">
    <source>
        <dbReference type="SAM" id="MobiDB-lite"/>
    </source>
</evidence>
<dbReference type="Pfam" id="PF13231">
    <property type="entry name" value="PMT_2"/>
    <property type="match status" value="1"/>
</dbReference>
<feature type="transmembrane region" description="Helical" evidence="2">
    <location>
        <begin position="398"/>
        <end position="421"/>
    </location>
</feature>
<sequence>MTAVTPDDDRAGAPGDRGTVATDTAPEAAPPPRPPDRARLLTPRVVATLLVDGTLAAVVAVVCVLYRVPPHPSDPLNYFDAATTFPSAPAYAAAHQLVRTGLIIPLRLAQEVFGYSQTAYLLVPVLASLLLVMSVHALGTLLFNRFVGVAAAMLTLFNSVVFPDLTQPLPDLMATALLAAALVLSVALRQNRPWAAATGRRRVGTLILIGALLGWSYLTREYIVFCWPLMPLLLARRIPLRQQAWLLLPLAVVAVGETALDTVVFHDPLIRLRGAADHGSVGTPTTDDYIGQSPRWYLTRLPTILSTTPEGLFLKAAMVAIVVGALFSRRIFFLLAWALLFYVPLVTLGGLIDPEAPKLRILKERYWLPLVPALLLAAAGGLWLLLNNRIRAVPFLRARTRLAAGVAGVATLVVAAVPAGVAQHARAGNLADPVNQTYAANGGTQWEAFRSWLDAHAGEVHTIWADKRTIRPLGIYVRPPIGGPLWHGRLRVLPVRTRPAAGDHVVLYSAYSGVCVSCRVGEQRLLGRPVRPPANWHRVFGSHGRMVEVYEVR</sequence>
<feature type="transmembrane region" description="Helical" evidence="2">
    <location>
        <begin position="119"/>
        <end position="139"/>
    </location>
</feature>
<protein>
    <submittedName>
        <fullName evidence="4">Dolichyl-phosphate-mannose-protein mannosyltransferase</fullName>
    </submittedName>
</protein>
<organism evidence="4 5">
    <name type="scientific">Actinopolymorpha singaporensis</name>
    <dbReference type="NCBI Taxonomy" id="117157"/>
    <lineage>
        <taxon>Bacteria</taxon>
        <taxon>Bacillati</taxon>
        <taxon>Actinomycetota</taxon>
        <taxon>Actinomycetes</taxon>
        <taxon>Propionibacteriales</taxon>
        <taxon>Actinopolymorphaceae</taxon>
        <taxon>Actinopolymorpha</taxon>
    </lineage>
</organism>
<dbReference type="EMBL" id="LT629732">
    <property type="protein sequence ID" value="SDT03215.1"/>
    <property type="molecule type" value="Genomic_DNA"/>
</dbReference>
<feature type="transmembrane region" description="Helical" evidence="2">
    <location>
        <begin position="331"/>
        <end position="352"/>
    </location>
</feature>
<feature type="domain" description="Glycosyltransferase RgtA/B/C/D-like" evidence="3">
    <location>
        <begin position="107"/>
        <end position="253"/>
    </location>
</feature>
<name>A0A1H1X1H0_9ACTN</name>
<dbReference type="Proteomes" id="UP000198983">
    <property type="component" value="Chromosome I"/>
</dbReference>
<evidence type="ECO:0000313" key="5">
    <source>
        <dbReference type="Proteomes" id="UP000198983"/>
    </source>
</evidence>
<evidence type="ECO:0000259" key="3">
    <source>
        <dbReference type="Pfam" id="PF13231"/>
    </source>
</evidence>
<dbReference type="GO" id="GO:0016757">
    <property type="term" value="F:glycosyltransferase activity"/>
    <property type="evidence" value="ECO:0007669"/>
    <property type="project" value="UniProtKB-KW"/>
</dbReference>
<keyword evidence="2" id="KW-0472">Membrane</keyword>
<feature type="transmembrane region" description="Helical" evidence="2">
    <location>
        <begin position="45"/>
        <end position="68"/>
    </location>
</feature>
<reference evidence="4 5" key="1">
    <citation type="submission" date="2016-10" db="EMBL/GenBank/DDBJ databases">
        <authorList>
            <person name="de Groot N.N."/>
        </authorList>
    </citation>
    <scope>NUCLEOTIDE SEQUENCE [LARGE SCALE GENOMIC DNA]</scope>
    <source>
        <strain evidence="4 5">DSM 22024</strain>
    </source>
</reference>
<keyword evidence="4" id="KW-0808">Transferase</keyword>
<gene>
    <name evidence="4" type="ORF">SAMN04489717_4775</name>
</gene>
<feature type="transmembrane region" description="Helical" evidence="2">
    <location>
        <begin position="367"/>
        <end position="386"/>
    </location>
</feature>
<keyword evidence="2" id="KW-1133">Transmembrane helix</keyword>
<dbReference type="OrthoDB" id="3459112at2"/>
<feature type="transmembrane region" description="Helical" evidence="2">
    <location>
        <begin position="172"/>
        <end position="191"/>
    </location>
</feature>
<keyword evidence="2" id="KW-0812">Transmembrane</keyword>
<feature type="transmembrane region" description="Helical" evidence="2">
    <location>
        <begin position="146"/>
        <end position="166"/>
    </location>
</feature>
<dbReference type="STRING" id="117157.SAMN04489717_4775"/>
<proteinExistence type="predicted"/>
<dbReference type="RefSeq" id="WP_092655810.1">
    <property type="nucleotide sequence ID" value="NZ_LT629732.1"/>
</dbReference>
<evidence type="ECO:0000313" key="4">
    <source>
        <dbReference type="EMBL" id="SDT03215.1"/>
    </source>
</evidence>
<dbReference type="AlphaFoldDB" id="A0A1H1X1H0"/>
<keyword evidence="5" id="KW-1185">Reference proteome</keyword>
<accession>A0A1H1X1H0</accession>
<keyword evidence="4" id="KW-0328">Glycosyltransferase</keyword>
<feature type="transmembrane region" description="Helical" evidence="2">
    <location>
        <begin position="203"/>
        <end position="225"/>
    </location>
</feature>
<feature type="region of interest" description="Disordered" evidence="1">
    <location>
        <begin position="1"/>
        <end position="38"/>
    </location>
</feature>
<feature type="compositionally biased region" description="Low complexity" evidence="1">
    <location>
        <begin position="12"/>
        <end position="27"/>
    </location>
</feature>
<evidence type="ECO:0000256" key="2">
    <source>
        <dbReference type="SAM" id="Phobius"/>
    </source>
</evidence>
<dbReference type="InterPro" id="IPR038731">
    <property type="entry name" value="RgtA/B/C-like"/>
</dbReference>